<evidence type="ECO:0000259" key="3">
    <source>
        <dbReference type="Pfam" id="PF20152"/>
    </source>
</evidence>
<feature type="transmembrane region" description="Helical" evidence="2">
    <location>
        <begin position="135"/>
        <end position="159"/>
    </location>
</feature>
<dbReference type="Pfam" id="PF20152">
    <property type="entry name" value="DUF6534"/>
    <property type="match status" value="1"/>
</dbReference>
<feature type="transmembrane region" description="Helical" evidence="2">
    <location>
        <begin position="218"/>
        <end position="237"/>
    </location>
</feature>
<proteinExistence type="predicted"/>
<evidence type="ECO:0000256" key="1">
    <source>
        <dbReference type="SAM" id="MobiDB-lite"/>
    </source>
</evidence>
<dbReference type="PANTHER" id="PTHR40465:SF1">
    <property type="entry name" value="DUF6534 DOMAIN-CONTAINING PROTEIN"/>
    <property type="match status" value="1"/>
</dbReference>
<gene>
    <name evidence="4" type="ORF">DFH07DRAFT_120393</name>
</gene>
<evidence type="ECO:0000313" key="5">
    <source>
        <dbReference type="Proteomes" id="UP001215280"/>
    </source>
</evidence>
<feature type="compositionally biased region" description="Basic and acidic residues" evidence="1">
    <location>
        <begin position="324"/>
        <end position="339"/>
    </location>
</feature>
<dbReference type="Proteomes" id="UP001215280">
    <property type="component" value="Unassembled WGS sequence"/>
</dbReference>
<feature type="region of interest" description="Disordered" evidence="1">
    <location>
        <begin position="276"/>
        <end position="301"/>
    </location>
</feature>
<evidence type="ECO:0000256" key="2">
    <source>
        <dbReference type="SAM" id="Phobius"/>
    </source>
</evidence>
<dbReference type="AlphaFoldDB" id="A0AAD7K215"/>
<keyword evidence="2" id="KW-0812">Transmembrane</keyword>
<feature type="transmembrane region" description="Helical" evidence="2">
    <location>
        <begin position="179"/>
        <end position="198"/>
    </location>
</feature>
<name>A0AAD7K215_9AGAR</name>
<dbReference type="InterPro" id="IPR045339">
    <property type="entry name" value="DUF6534"/>
</dbReference>
<keyword evidence="2" id="KW-1133">Transmembrane helix</keyword>
<sequence length="346" mass="37931">MASPAGSVPVPDPQALAQAIAEVKEVFATSFIGFAVATTAYGISILQLYLYFRNYPKDNLVLKLTVGTLWLLDTLSTIMVAHSLYTYFVLNFMNLAADALIPWSFALENGLLTGVTLLAQCYYSWQIWTISKNVLVTGVIFLLALAAFGLGLYVTVHLFRFPAVATLATHSVQVVTGPVQGMAGACDIAIMLALIYYLRSRRRSGVRTTEQMIDTLILYAMCRGIMTAITQILFLALNVGSPDHTYWQPFHQLVGKLYVNSILASLNVRKAVLGKGDPEKSFRSSGLSKSTAANTGTDSTRTMPLMFMAPKVDTITGTFETRDQDQDHVSDHQSHHDNAEILTNAM</sequence>
<dbReference type="PANTHER" id="PTHR40465">
    <property type="entry name" value="CHROMOSOME 1, WHOLE GENOME SHOTGUN SEQUENCE"/>
    <property type="match status" value="1"/>
</dbReference>
<keyword evidence="2" id="KW-0472">Membrane</keyword>
<feature type="transmembrane region" description="Helical" evidence="2">
    <location>
        <begin position="100"/>
        <end position="123"/>
    </location>
</feature>
<feature type="transmembrane region" description="Helical" evidence="2">
    <location>
        <begin position="31"/>
        <end position="52"/>
    </location>
</feature>
<protein>
    <recommendedName>
        <fullName evidence="3">DUF6534 domain-containing protein</fullName>
    </recommendedName>
</protein>
<dbReference type="EMBL" id="JARJLG010000016">
    <property type="protein sequence ID" value="KAJ7774134.1"/>
    <property type="molecule type" value="Genomic_DNA"/>
</dbReference>
<organism evidence="4 5">
    <name type="scientific">Mycena maculata</name>
    <dbReference type="NCBI Taxonomy" id="230809"/>
    <lineage>
        <taxon>Eukaryota</taxon>
        <taxon>Fungi</taxon>
        <taxon>Dikarya</taxon>
        <taxon>Basidiomycota</taxon>
        <taxon>Agaricomycotina</taxon>
        <taxon>Agaricomycetes</taxon>
        <taxon>Agaricomycetidae</taxon>
        <taxon>Agaricales</taxon>
        <taxon>Marasmiineae</taxon>
        <taxon>Mycenaceae</taxon>
        <taxon>Mycena</taxon>
    </lineage>
</organism>
<evidence type="ECO:0000313" key="4">
    <source>
        <dbReference type="EMBL" id="KAJ7774134.1"/>
    </source>
</evidence>
<reference evidence="4" key="1">
    <citation type="submission" date="2023-03" db="EMBL/GenBank/DDBJ databases">
        <title>Massive genome expansion in bonnet fungi (Mycena s.s.) driven by repeated elements and novel gene families across ecological guilds.</title>
        <authorList>
            <consortium name="Lawrence Berkeley National Laboratory"/>
            <person name="Harder C.B."/>
            <person name="Miyauchi S."/>
            <person name="Viragh M."/>
            <person name="Kuo A."/>
            <person name="Thoen E."/>
            <person name="Andreopoulos B."/>
            <person name="Lu D."/>
            <person name="Skrede I."/>
            <person name="Drula E."/>
            <person name="Henrissat B."/>
            <person name="Morin E."/>
            <person name="Kohler A."/>
            <person name="Barry K."/>
            <person name="LaButti K."/>
            <person name="Morin E."/>
            <person name="Salamov A."/>
            <person name="Lipzen A."/>
            <person name="Mereny Z."/>
            <person name="Hegedus B."/>
            <person name="Baldrian P."/>
            <person name="Stursova M."/>
            <person name="Weitz H."/>
            <person name="Taylor A."/>
            <person name="Grigoriev I.V."/>
            <person name="Nagy L.G."/>
            <person name="Martin F."/>
            <person name="Kauserud H."/>
        </authorList>
    </citation>
    <scope>NUCLEOTIDE SEQUENCE</scope>
    <source>
        <strain evidence="4">CBHHK188m</strain>
    </source>
</reference>
<accession>A0AAD7K215</accession>
<comment type="caution">
    <text evidence="4">The sequence shown here is derived from an EMBL/GenBank/DDBJ whole genome shotgun (WGS) entry which is preliminary data.</text>
</comment>
<keyword evidence="5" id="KW-1185">Reference proteome</keyword>
<feature type="region of interest" description="Disordered" evidence="1">
    <location>
        <begin position="324"/>
        <end position="346"/>
    </location>
</feature>
<feature type="transmembrane region" description="Helical" evidence="2">
    <location>
        <begin position="64"/>
        <end position="88"/>
    </location>
</feature>
<feature type="compositionally biased region" description="Polar residues" evidence="1">
    <location>
        <begin position="283"/>
        <end position="301"/>
    </location>
</feature>
<feature type="domain" description="DUF6534" evidence="3">
    <location>
        <begin position="185"/>
        <end position="270"/>
    </location>
</feature>